<dbReference type="PANTHER" id="PTHR45982">
    <property type="entry name" value="REGULATOR OF CHROMOSOME CONDENSATION"/>
    <property type="match status" value="1"/>
</dbReference>
<dbReference type="InterPro" id="IPR058923">
    <property type="entry name" value="RCC1-like_dom"/>
</dbReference>
<protein>
    <recommendedName>
        <fullName evidence="4">RCC1-like domain-containing protein</fullName>
    </recommendedName>
</protein>
<evidence type="ECO:0000256" key="1">
    <source>
        <dbReference type="ARBA" id="ARBA00022658"/>
    </source>
</evidence>
<dbReference type="SUPFAM" id="SSF50985">
    <property type="entry name" value="RCC1/BLIP-II"/>
    <property type="match status" value="1"/>
</dbReference>
<dbReference type="PANTHER" id="PTHR45982:SF1">
    <property type="entry name" value="REGULATOR OF CHROMOSOME CONDENSATION"/>
    <property type="match status" value="1"/>
</dbReference>
<dbReference type="InterPro" id="IPR051553">
    <property type="entry name" value="Ran_GTPase-activating"/>
</dbReference>
<accession>A0A246R8S5</accession>
<dbReference type="AlphaFoldDB" id="A0A246R8S5"/>
<name>A0A246R8S5_9ACTN</name>
<dbReference type="EMBL" id="MZMV01000108">
    <property type="protein sequence ID" value="OWU97138.1"/>
    <property type="molecule type" value="Genomic_DNA"/>
</dbReference>
<feature type="region of interest" description="Disordered" evidence="3">
    <location>
        <begin position="403"/>
        <end position="424"/>
    </location>
</feature>
<keyword evidence="6" id="KW-1185">Reference proteome</keyword>
<evidence type="ECO:0000256" key="2">
    <source>
        <dbReference type="ARBA" id="ARBA00022737"/>
    </source>
</evidence>
<dbReference type="PROSITE" id="PS50012">
    <property type="entry name" value="RCC1_3"/>
    <property type="match status" value="6"/>
</dbReference>
<evidence type="ECO:0000256" key="3">
    <source>
        <dbReference type="SAM" id="MobiDB-lite"/>
    </source>
</evidence>
<dbReference type="Proteomes" id="UP000197174">
    <property type="component" value="Unassembled WGS sequence"/>
</dbReference>
<organism evidence="5 6">
    <name type="scientific">Micromonospora wenchangensis</name>
    <dbReference type="NCBI Taxonomy" id="1185415"/>
    <lineage>
        <taxon>Bacteria</taxon>
        <taxon>Bacillati</taxon>
        <taxon>Actinomycetota</taxon>
        <taxon>Actinomycetes</taxon>
        <taxon>Micromonosporales</taxon>
        <taxon>Micromonosporaceae</taxon>
        <taxon>Micromonospora</taxon>
    </lineage>
</organism>
<evidence type="ECO:0000313" key="5">
    <source>
        <dbReference type="EMBL" id="OWU97138.1"/>
    </source>
</evidence>
<dbReference type="InterPro" id="IPR000408">
    <property type="entry name" value="Reg_chr_condens"/>
</dbReference>
<gene>
    <name evidence="5" type="ORF">B5D80_31960</name>
</gene>
<comment type="caution">
    <text evidence="5">The sequence shown here is derived from an EMBL/GenBank/DDBJ whole genome shotgun (WGS) entry which is preliminary data.</text>
</comment>
<dbReference type="Pfam" id="PF25390">
    <property type="entry name" value="WD40_RLD"/>
    <property type="match status" value="1"/>
</dbReference>
<proteinExistence type="predicted"/>
<sequence length="424" mass="43220">MSGRPSEGSSHPTVAMTTVHCRRSVLAAGVAVLAMVAAIGDASAGQANGVPVERAITSAVPAHDATGRAPAKLGAVTALGAGESHSLALRSDGTVVAWGGNYAGQLGDGTTVDRTTPVRVCAVGQGAPCTRFLTGVIAIAAGSNHNLALLRDHTVVAWGENWGDLGDGTRNNHPTPVRVCAVGQVAPYAKFLTGVRSIAAGALHSLAVLDDTSAVAWGYNSFGELGDGTIYTRLTPVRVCAVGQVAPCAKFLSGVRSVAGGWVHTVAVADNALALAWGWNYAGQLGDGTTVDRATPVRVCAVGQTAPCERFLYGIRDIAAGPVHTMAQLSSGGVLTWGDNFTGELGDGTFTGRTVPGQVCAVGQTAPCERFLYGVRDIAAGDYHSLALQPDYTVVAWGSNGQGQLGDGSDESRPTPVQVLAPQS</sequence>
<dbReference type="Gene3D" id="2.130.10.30">
    <property type="entry name" value="Regulator of chromosome condensation 1/beta-lactamase-inhibitor protein II"/>
    <property type="match status" value="2"/>
</dbReference>
<keyword evidence="1" id="KW-0344">Guanine-nucleotide releasing factor</keyword>
<dbReference type="PRINTS" id="PR00633">
    <property type="entry name" value="RCCNDNSATION"/>
</dbReference>
<dbReference type="Pfam" id="PF00415">
    <property type="entry name" value="RCC1"/>
    <property type="match status" value="2"/>
</dbReference>
<keyword evidence="2" id="KW-0677">Repeat</keyword>
<evidence type="ECO:0000259" key="4">
    <source>
        <dbReference type="Pfam" id="PF25390"/>
    </source>
</evidence>
<feature type="domain" description="RCC1-like" evidence="4">
    <location>
        <begin position="55"/>
        <end position="301"/>
    </location>
</feature>
<dbReference type="InterPro" id="IPR009091">
    <property type="entry name" value="RCC1/BLIP-II"/>
</dbReference>
<evidence type="ECO:0000313" key="6">
    <source>
        <dbReference type="Proteomes" id="UP000197174"/>
    </source>
</evidence>
<dbReference type="PROSITE" id="PS00626">
    <property type="entry name" value="RCC1_2"/>
    <property type="match status" value="3"/>
</dbReference>
<reference evidence="5 6" key="1">
    <citation type="submission" date="2017-03" db="EMBL/GenBank/DDBJ databases">
        <title>Whole genome sequence of Micromonospora wenchangensis, isolated from mangrove soil.</title>
        <authorList>
            <person name="Yang H."/>
        </authorList>
    </citation>
    <scope>NUCLEOTIDE SEQUENCE [LARGE SCALE GENOMIC DNA]</scope>
    <source>
        <strain evidence="5 6">CCTCC AA 2012002</strain>
    </source>
</reference>